<name>A0A445AQJ3_ARAHY</name>
<dbReference type="AlphaFoldDB" id="A0A445AQJ3"/>
<keyword evidence="8" id="KW-1185">Reference proteome</keyword>
<sequence>MVEARGFPDMLGSIDCIQLLMKNSYSPSSFEGKDRQNEVCIKKGLRDSRIRLSVPTTIQLYDLQDMLGLSLPSKVTDWLLDTTKLNIDKLPPLHFPQPCFELP</sequence>
<dbReference type="EMBL" id="SDMP01000011">
    <property type="protein sequence ID" value="RYR28675.1"/>
    <property type="molecule type" value="Genomic_DNA"/>
</dbReference>
<dbReference type="GO" id="GO:0043565">
    <property type="term" value="F:sequence-specific DNA binding"/>
    <property type="evidence" value="ECO:0007669"/>
    <property type="project" value="TreeGrafter"/>
</dbReference>
<gene>
    <name evidence="7" type="ORF">Ahy_B01g052813</name>
</gene>
<dbReference type="Proteomes" id="UP000289738">
    <property type="component" value="Chromosome B01"/>
</dbReference>
<dbReference type="Pfam" id="PF03634">
    <property type="entry name" value="TCP"/>
    <property type="match status" value="1"/>
</dbReference>
<organism evidence="7 8">
    <name type="scientific">Arachis hypogaea</name>
    <name type="common">Peanut</name>
    <dbReference type="NCBI Taxonomy" id="3818"/>
    <lineage>
        <taxon>Eukaryota</taxon>
        <taxon>Viridiplantae</taxon>
        <taxon>Streptophyta</taxon>
        <taxon>Embryophyta</taxon>
        <taxon>Tracheophyta</taxon>
        <taxon>Spermatophyta</taxon>
        <taxon>Magnoliopsida</taxon>
        <taxon>eudicotyledons</taxon>
        <taxon>Gunneridae</taxon>
        <taxon>Pentapetalae</taxon>
        <taxon>rosids</taxon>
        <taxon>fabids</taxon>
        <taxon>Fabales</taxon>
        <taxon>Fabaceae</taxon>
        <taxon>Papilionoideae</taxon>
        <taxon>50 kb inversion clade</taxon>
        <taxon>dalbergioids sensu lato</taxon>
        <taxon>Dalbergieae</taxon>
        <taxon>Pterocarpus clade</taxon>
        <taxon>Arachis</taxon>
    </lineage>
</organism>
<dbReference type="PANTHER" id="PTHR31072">
    <property type="entry name" value="TRANSCRIPTION FACTOR TCP4-RELATED"/>
    <property type="match status" value="1"/>
</dbReference>
<accession>A0A445AQJ3</accession>
<dbReference type="GO" id="GO:0005634">
    <property type="term" value="C:nucleus"/>
    <property type="evidence" value="ECO:0007669"/>
    <property type="project" value="UniProtKB-SubCell"/>
</dbReference>
<evidence type="ECO:0000256" key="2">
    <source>
        <dbReference type="ARBA" id="ARBA00023015"/>
    </source>
</evidence>
<dbReference type="PROSITE" id="PS51369">
    <property type="entry name" value="TCP"/>
    <property type="match status" value="1"/>
</dbReference>
<dbReference type="InterPro" id="IPR005333">
    <property type="entry name" value="Transcription_factor_TCP"/>
</dbReference>
<proteinExistence type="predicted"/>
<comment type="caution">
    <text evidence="7">The sequence shown here is derived from an EMBL/GenBank/DDBJ whole genome shotgun (WGS) entry which is preliminary data.</text>
</comment>
<evidence type="ECO:0000259" key="6">
    <source>
        <dbReference type="PROSITE" id="PS51369"/>
    </source>
</evidence>
<protein>
    <recommendedName>
        <fullName evidence="6">TCP domain-containing protein</fullName>
    </recommendedName>
</protein>
<comment type="subcellular location">
    <subcellularLocation>
        <location evidence="1">Nucleus</location>
    </subcellularLocation>
</comment>
<evidence type="ECO:0000256" key="5">
    <source>
        <dbReference type="ARBA" id="ARBA00023242"/>
    </source>
</evidence>
<evidence type="ECO:0000313" key="8">
    <source>
        <dbReference type="Proteomes" id="UP000289738"/>
    </source>
</evidence>
<evidence type="ECO:0000256" key="3">
    <source>
        <dbReference type="ARBA" id="ARBA00023125"/>
    </source>
</evidence>
<evidence type="ECO:0000313" key="7">
    <source>
        <dbReference type="EMBL" id="RYR28675.1"/>
    </source>
</evidence>
<evidence type="ECO:0000256" key="1">
    <source>
        <dbReference type="ARBA" id="ARBA00004123"/>
    </source>
</evidence>
<dbReference type="GO" id="GO:0003700">
    <property type="term" value="F:DNA-binding transcription factor activity"/>
    <property type="evidence" value="ECO:0007669"/>
    <property type="project" value="InterPro"/>
</dbReference>
<keyword evidence="5" id="KW-0539">Nucleus</keyword>
<keyword evidence="4" id="KW-0804">Transcription</keyword>
<dbReference type="InterPro" id="IPR017887">
    <property type="entry name" value="TF_TCP_subgr"/>
</dbReference>
<keyword evidence="3" id="KW-0238">DNA-binding</keyword>
<feature type="domain" description="TCP" evidence="6">
    <location>
        <begin position="32"/>
        <end position="90"/>
    </location>
</feature>
<evidence type="ECO:0000256" key="4">
    <source>
        <dbReference type="ARBA" id="ARBA00023163"/>
    </source>
</evidence>
<reference evidence="7 8" key="1">
    <citation type="submission" date="2019-01" db="EMBL/GenBank/DDBJ databases">
        <title>Sequencing of cultivated peanut Arachis hypogaea provides insights into genome evolution and oil improvement.</title>
        <authorList>
            <person name="Chen X."/>
        </authorList>
    </citation>
    <scope>NUCLEOTIDE SEQUENCE [LARGE SCALE GENOMIC DNA]</scope>
    <source>
        <strain evidence="8">cv. Fuhuasheng</strain>
        <tissue evidence="7">Leaves</tissue>
    </source>
</reference>
<dbReference type="STRING" id="3818.A0A445AQJ3"/>
<dbReference type="PANTHER" id="PTHR31072:SF268">
    <property type="entry name" value="TCP DOMAIN-CONTAINING PROTEIN"/>
    <property type="match status" value="1"/>
</dbReference>
<keyword evidence="2" id="KW-0805">Transcription regulation</keyword>